<proteinExistence type="predicted"/>
<organism evidence="2 3">
    <name type="scientific">Harryflintia acetispora</name>
    <dbReference type="NCBI Taxonomy" id="1849041"/>
    <lineage>
        <taxon>Bacteria</taxon>
        <taxon>Bacillati</taxon>
        <taxon>Bacillota</taxon>
        <taxon>Clostridia</taxon>
        <taxon>Eubacteriales</taxon>
        <taxon>Oscillospiraceae</taxon>
        <taxon>Harryflintia</taxon>
    </lineage>
</organism>
<sequence>MAVTVTGVDEGSIAERHRIEAGDKIVSINGHLIGDVLDYRFYMTDSLLQIGLACQNGRERKVRVRKEEYEDLGLQFETYLMDRKHTCKNKCIFCFVDQTPKGMRETLYFKDDDERLSFLFGNYVTLTNMSLEEIERIIRMRISPINVSVHTMNPSLRVKMMKNPNAGNVLSYLPKLAAGGIKLNTQLVLCPGINDGDELRRSIEELGALFPQLESIAVVPVGLTRYREGLPELRPYTREGAREVIATVHEYGERWLRERGERLVYPADEFFLAAGYELPPYEYYGEFPQLDNGVGLLPLLEHEFFEALENPPSLARERAVSIATGEAAYPLIAALAAAAQEKVAGLRVHVHKVVNDFFGHTVTVAGLLTGQDLMRQLGGKALGEELLLPQVMLRHEQDRFLDDVTVGQLEEALGLPVRTVPNDGYELLDALILAREG</sequence>
<dbReference type="EMBL" id="SLUK01000001">
    <property type="protein sequence ID" value="TCL45058.1"/>
    <property type="molecule type" value="Genomic_DNA"/>
</dbReference>
<dbReference type="SUPFAM" id="SSF50156">
    <property type="entry name" value="PDZ domain-like"/>
    <property type="match status" value="1"/>
</dbReference>
<dbReference type="RefSeq" id="WP_132083355.1">
    <property type="nucleotide sequence ID" value="NZ_SLUK01000001.1"/>
</dbReference>
<dbReference type="InterPro" id="IPR041489">
    <property type="entry name" value="PDZ_6"/>
</dbReference>
<dbReference type="SUPFAM" id="SSF102114">
    <property type="entry name" value="Radical SAM enzymes"/>
    <property type="match status" value="1"/>
</dbReference>
<evidence type="ECO:0000313" key="2">
    <source>
        <dbReference type="EMBL" id="TCL45058.1"/>
    </source>
</evidence>
<evidence type="ECO:0000259" key="1">
    <source>
        <dbReference type="PROSITE" id="PS50106"/>
    </source>
</evidence>
<dbReference type="Gene3D" id="3.20.20.70">
    <property type="entry name" value="Aldolase class I"/>
    <property type="match status" value="1"/>
</dbReference>
<feature type="domain" description="PDZ" evidence="1">
    <location>
        <begin position="1"/>
        <end position="30"/>
    </location>
</feature>
<keyword evidence="3" id="KW-1185">Reference proteome</keyword>
<comment type="caution">
    <text evidence="2">The sequence shown here is derived from an EMBL/GenBank/DDBJ whole genome shotgun (WGS) entry which is preliminary data.</text>
</comment>
<dbReference type="Gene3D" id="2.30.42.10">
    <property type="match status" value="1"/>
</dbReference>
<accession>A0A9X8ULE3</accession>
<dbReference type="AlphaFoldDB" id="A0A9X8ULE3"/>
<dbReference type="Pfam" id="PF04459">
    <property type="entry name" value="DUF512"/>
    <property type="match status" value="1"/>
</dbReference>
<dbReference type="InterPro" id="IPR036034">
    <property type="entry name" value="PDZ_sf"/>
</dbReference>
<gene>
    <name evidence="2" type="ORF">EDD78_10135</name>
</gene>
<evidence type="ECO:0000313" key="3">
    <source>
        <dbReference type="Proteomes" id="UP000294682"/>
    </source>
</evidence>
<dbReference type="PROSITE" id="PS50106">
    <property type="entry name" value="PDZ"/>
    <property type="match status" value="1"/>
</dbReference>
<dbReference type="InterPro" id="IPR058240">
    <property type="entry name" value="rSAM_sf"/>
</dbReference>
<dbReference type="InterPro" id="IPR007549">
    <property type="entry name" value="DUF512"/>
</dbReference>
<dbReference type="InterPro" id="IPR045375">
    <property type="entry name" value="Put_radical_SAM-like_N"/>
</dbReference>
<dbReference type="InterPro" id="IPR013785">
    <property type="entry name" value="Aldolase_TIM"/>
</dbReference>
<dbReference type="Proteomes" id="UP000294682">
    <property type="component" value="Unassembled WGS sequence"/>
</dbReference>
<reference evidence="2 3" key="1">
    <citation type="submission" date="2019-03" db="EMBL/GenBank/DDBJ databases">
        <title>Genomic Encyclopedia of Type Strains, Phase IV (KMG-IV): sequencing the most valuable type-strain genomes for metagenomic binning, comparative biology and taxonomic classification.</title>
        <authorList>
            <person name="Goeker M."/>
        </authorList>
    </citation>
    <scope>NUCLEOTIDE SEQUENCE [LARGE SCALE GENOMIC DNA]</scope>
    <source>
        <strain evidence="2 3">DSM 100433</strain>
    </source>
</reference>
<dbReference type="Pfam" id="PF17820">
    <property type="entry name" value="PDZ_6"/>
    <property type="match status" value="1"/>
</dbReference>
<protein>
    <submittedName>
        <fullName evidence="2">Radical SAM enzyme (TIGR03279 family)</fullName>
    </submittedName>
</protein>
<dbReference type="InterPro" id="IPR001478">
    <property type="entry name" value="PDZ"/>
</dbReference>
<name>A0A9X8ULE3_9FIRM</name>
<dbReference type="Pfam" id="PF19238">
    <property type="entry name" value="Radical_SAM_2"/>
    <property type="match status" value="1"/>
</dbReference>